<dbReference type="EMBL" id="CP001348">
    <property type="protein sequence ID" value="ACL77180.1"/>
    <property type="molecule type" value="Genomic_DNA"/>
</dbReference>
<evidence type="ECO:0000256" key="3">
    <source>
        <dbReference type="SAM" id="Phobius"/>
    </source>
</evidence>
<dbReference type="GO" id="GO:0007165">
    <property type="term" value="P:signal transduction"/>
    <property type="evidence" value="ECO:0007669"/>
    <property type="project" value="UniProtKB-KW"/>
</dbReference>
<dbReference type="KEGG" id="cce:Ccel_2886"/>
<dbReference type="GO" id="GO:0016020">
    <property type="term" value="C:membrane"/>
    <property type="evidence" value="ECO:0007669"/>
    <property type="project" value="InterPro"/>
</dbReference>
<feature type="transmembrane region" description="Helical" evidence="3">
    <location>
        <begin position="44"/>
        <end position="63"/>
    </location>
</feature>
<keyword evidence="3" id="KW-0472">Membrane</keyword>
<dbReference type="SMART" id="SM00283">
    <property type="entry name" value="MA"/>
    <property type="match status" value="1"/>
</dbReference>
<dbReference type="OrthoDB" id="2542987at2"/>
<evidence type="ECO:0000313" key="5">
    <source>
        <dbReference type="EMBL" id="ACL77180.1"/>
    </source>
</evidence>
<feature type="transmembrane region" description="Helical" evidence="3">
    <location>
        <begin position="143"/>
        <end position="166"/>
    </location>
</feature>
<dbReference type="Proteomes" id="UP000001349">
    <property type="component" value="Chromosome"/>
</dbReference>
<dbReference type="eggNOG" id="COG0840">
    <property type="taxonomic scope" value="Bacteria"/>
</dbReference>
<keyword evidence="6" id="KW-1185">Reference proteome</keyword>
<evidence type="ECO:0000256" key="2">
    <source>
        <dbReference type="PROSITE-ProRule" id="PRU00284"/>
    </source>
</evidence>
<name>B8I880_RUMCH</name>
<organism evidence="5 6">
    <name type="scientific">Ruminiclostridium cellulolyticum (strain ATCC 35319 / DSM 5812 / JCM 6584 / H10)</name>
    <name type="common">Clostridium cellulolyticum</name>
    <dbReference type="NCBI Taxonomy" id="394503"/>
    <lineage>
        <taxon>Bacteria</taxon>
        <taxon>Bacillati</taxon>
        <taxon>Bacillota</taxon>
        <taxon>Clostridia</taxon>
        <taxon>Eubacteriales</taxon>
        <taxon>Oscillospiraceae</taxon>
        <taxon>Ruminiclostridium</taxon>
    </lineage>
</organism>
<dbReference type="PROSITE" id="PS50111">
    <property type="entry name" value="CHEMOTAXIS_TRANSDUC_2"/>
    <property type="match status" value="1"/>
</dbReference>
<dbReference type="Gene3D" id="1.10.287.950">
    <property type="entry name" value="Methyl-accepting chemotaxis protein"/>
    <property type="match status" value="1"/>
</dbReference>
<dbReference type="RefSeq" id="WP_015926248.1">
    <property type="nucleotide sequence ID" value="NC_011898.1"/>
</dbReference>
<gene>
    <name evidence="5" type="ordered locus">Ccel_2886</name>
</gene>
<dbReference type="Pfam" id="PF00015">
    <property type="entry name" value="MCPsignal"/>
    <property type="match status" value="1"/>
</dbReference>
<sequence>MNMLSSLVEEQLHQKNKIVLLCLLASISLRVTVDSIFKLPLNDILLLAIVGYALCAIGSVFSFKKLYPKAIMYYFTITMGIISFIMIVSNPSLTTYLTVFLAIVIVSIYSDIRPVIVCSIIGCFLTTYSFFNYKPQIFEKNNYIDLVFFNMYIFVCAFVLFFLSYLTKKLYVKLESTAVNAISSKEKAEGLYNEIKATSQSLAKISADIKDSIISTQEISDGIGQAITIVAEEAQMEVTSIHKIKELFDNGKNKMVLSMEASNNMDSAVKSAVSNIASGSDYVDNLSKEMKEALNTMTLVEKLATDLIGKNKIINNILTSVNNISKQTNLLSLNASIEAARAGDAGKGFSIVAQDVRRLAEESNILTHQIESILKEMEQNALDVSKEITKEKIYINNSNSITDATKDIFNKIKSEIHCIEEKTNNIKETSSNLYQSFELTDEEVNAISDNTEKNAATAQEVTACISEQNSRMNIIEENYIKLNALIDELNNFNG</sequence>
<evidence type="ECO:0000313" key="6">
    <source>
        <dbReference type="Proteomes" id="UP000001349"/>
    </source>
</evidence>
<keyword evidence="3" id="KW-0812">Transmembrane</keyword>
<dbReference type="HOGENOM" id="CLU_000445_107_18_9"/>
<accession>B8I880</accession>
<dbReference type="PANTHER" id="PTHR32089">
    <property type="entry name" value="METHYL-ACCEPTING CHEMOTAXIS PROTEIN MCPB"/>
    <property type="match status" value="1"/>
</dbReference>
<keyword evidence="3" id="KW-1133">Transmembrane helix</keyword>
<protein>
    <submittedName>
        <fullName evidence="5">Methyl-accepting chemotaxis sensory transducer</fullName>
    </submittedName>
</protein>
<dbReference type="InterPro" id="IPR004089">
    <property type="entry name" value="MCPsignal_dom"/>
</dbReference>
<dbReference type="SUPFAM" id="SSF58104">
    <property type="entry name" value="Methyl-accepting chemotaxis protein (MCP) signaling domain"/>
    <property type="match status" value="1"/>
</dbReference>
<proteinExistence type="predicted"/>
<dbReference type="AlphaFoldDB" id="B8I880"/>
<reference evidence="5 6" key="1">
    <citation type="submission" date="2009-01" db="EMBL/GenBank/DDBJ databases">
        <title>Complete sequence of Clostridium cellulolyticum H10.</title>
        <authorList>
            <consortium name="US DOE Joint Genome Institute"/>
            <person name="Lucas S."/>
            <person name="Copeland A."/>
            <person name="Lapidus A."/>
            <person name="Glavina del Rio T."/>
            <person name="Dalin E."/>
            <person name="Tice H."/>
            <person name="Bruce D."/>
            <person name="Goodwin L."/>
            <person name="Pitluck S."/>
            <person name="Chertkov O."/>
            <person name="Saunders E."/>
            <person name="Brettin T."/>
            <person name="Detter J.C."/>
            <person name="Han C."/>
            <person name="Larimer F."/>
            <person name="Land M."/>
            <person name="Hauser L."/>
            <person name="Kyrpides N."/>
            <person name="Ivanova N."/>
            <person name="Zhou J."/>
            <person name="Richardson P."/>
        </authorList>
    </citation>
    <scope>NUCLEOTIDE SEQUENCE [LARGE SCALE GENOMIC DNA]</scope>
    <source>
        <strain evidence="6">ATCC 35319 / DSM 5812 / JCM 6584 / H10</strain>
    </source>
</reference>
<dbReference type="STRING" id="394503.Ccel_2886"/>
<evidence type="ECO:0000259" key="4">
    <source>
        <dbReference type="PROSITE" id="PS50111"/>
    </source>
</evidence>
<feature type="domain" description="Methyl-accepting transducer" evidence="4">
    <location>
        <begin position="212"/>
        <end position="469"/>
    </location>
</feature>
<feature type="transmembrane region" description="Helical" evidence="3">
    <location>
        <begin position="70"/>
        <end position="87"/>
    </location>
</feature>
<dbReference type="PANTHER" id="PTHR32089:SF112">
    <property type="entry name" value="LYSOZYME-LIKE PROTEIN-RELATED"/>
    <property type="match status" value="1"/>
</dbReference>
<keyword evidence="1 2" id="KW-0807">Transducer</keyword>
<evidence type="ECO:0000256" key="1">
    <source>
        <dbReference type="ARBA" id="ARBA00023224"/>
    </source>
</evidence>